<dbReference type="GO" id="GO:0005198">
    <property type="term" value="F:structural molecule activity"/>
    <property type="evidence" value="ECO:0007669"/>
    <property type="project" value="InterPro"/>
</dbReference>
<dbReference type="AlphaFoldDB" id="A0A0F9T903"/>
<feature type="domain" description="Flagellin C-terminal" evidence="3">
    <location>
        <begin position="282"/>
        <end position="359"/>
    </location>
</feature>
<accession>A0A0F9T903</accession>
<protein>
    <recommendedName>
        <fullName evidence="5">Flagellin</fullName>
    </recommendedName>
</protein>
<evidence type="ECO:0000259" key="2">
    <source>
        <dbReference type="Pfam" id="PF00669"/>
    </source>
</evidence>
<evidence type="ECO:0000313" key="4">
    <source>
        <dbReference type="EMBL" id="KKN37918.1"/>
    </source>
</evidence>
<dbReference type="PANTHER" id="PTHR42792">
    <property type="entry name" value="FLAGELLIN"/>
    <property type="match status" value="1"/>
</dbReference>
<keyword evidence="1" id="KW-0975">Bacterial flagellum</keyword>
<dbReference type="Pfam" id="PF00700">
    <property type="entry name" value="Flagellin_C"/>
    <property type="match status" value="1"/>
</dbReference>
<comment type="caution">
    <text evidence="4">The sequence shown here is derived from an EMBL/GenBank/DDBJ whole genome shotgun (WGS) entry which is preliminary data.</text>
</comment>
<dbReference type="InterPro" id="IPR001029">
    <property type="entry name" value="Flagellin_N"/>
</dbReference>
<evidence type="ECO:0008006" key="5">
    <source>
        <dbReference type="Google" id="ProtNLM"/>
    </source>
</evidence>
<organism evidence="4">
    <name type="scientific">marine sediment metagenome</name>
    <dbReference type="NCBI Taxonomy" id="412755"/>
    <lineage>
        <taxon>unclassified sequences</taxon>
        <taxon>metagenomes</taxon>
        <taxon>ecological metagenomes</taxon>
    </lineage>
</organism>
<reference evidence="4" key="1">
    <citation type="journal article" date="2015" name="Nature">
        <title>Complex archaea that bridge the gap between prokaryotes and eukaryotes.</title>
        <authorList>
            <person name="Spang A."/>
            <person name="Saw J.H."/>
            <person name="Jorgensen S.L."/>
            <person name="Zaremba-Niedzwiedzka K."/>
            <person name="Martijn J."/>
            <person name="Lind A.E."/>
            <person name="van Eijk R."/>
            <person name="Schleper C."/>
            <person name="Guy L."/>
            <person name="Ettema T.J."/>
        </authorList>
    </citation>
    <scope>NUCLEOTIDE SEQUENCE</scope>
</reference>
<evidence type="ECO:0000256" key="1">
    <source>
        <dbReference type="ARBA" id="ARBA00023143"/>
    </source>
</evidence>
<gene>
    <name evidence="4" type="ORF">LCGC14_0758690</name>
</gene>
<dbReference type="SUPFAM" id="SSF64518">
    <property type="entry name" value="Phase 1 flagellin"/>
    <property type="match status" value="1"/>
</dbReference>
<dbReference type="GO" id="GO:0009288">
    <property type="term" value="C:bacterial-type flagellum"/>
    <property type="evidence" value="ECO:0007669"/>
    <property type="project" value="InterPro"/>
</dbReference>
<proteinExistence type="predicted"/>
<dbReference type="Pfam" id="PF00669">
    <property type="entry name" value="Flagellin_N"/>
    <property type="match status" value="1"/>
</dbReference>
<dbReference type="Gene3D" id="1.20.1330.10">
    <property type="entry name" value="f41 fragment of flagellin, N-terminal domain"/>
    <property type="match status" value="1"/>
</dbReference>
<feature type="domain" description="Flagellin N-terminal" evidence="2">
    <location>
        <begin position="9"/>
        <end position="140"/>
    </location>
</feature>
<evidence type="ECO:0000259" key="3">
    <source>
        <dbReference type="Pfam" id="PF00700"/>
    </source>
</evidence>
<dbReference type="InterPro" id="IPR001492">
    <property type="entry name" value="Flagellin"/>
</dbReference>
<dbReference type="PANTHER" id="PTHR42792:SF1">
    <property type="entry name" value="FLAGELLAR HOOK-ASSOCIATED PROTEIN 3"/>
    <property type="match status" value="1"/>
</dbReference>
<sequence length="360" mass="39093">MVLGIRSFSTFQMNLFNRQSVQRATSELQRAGQEVSTGLKANIYESLGPSAASVTKLRGREDATQTFITSNSLLGNKLTTMLASVDNAREEVQSVLEIAVLNASRPTNGAEVLQLQARAALEGMVAAMNVTFNGDSLFAGLDSNKPALTRWSDTSAVTGRTPESVLQEIIGTGPTDAASATQIADKIDQVFQSQDTVDPSRNFEGTFYQGSRNLDAGGQPTKQIRAWVNTGQEVVFGKRANEEAFRAAYQGLAMLAATDVSTLDEAAYSTWMGRAVDTLAVAQKGMLDISARIGFNQQIVEKAQTQLTDMSLVQRTQISNYESVDPYEAITRMNNLETQLQASYQVTSRLSSLSILNFLR</sequence>
<dbReference type="EMBL" id="LAZR01001862">
    <property type="protein sequence ID" value="KKN37918.1"/>
    <property type="molecule type" value="Genomic_DNA"/>
</dbReference>
<dbReference type="InterPro" id="IPR046358">
    <property type="entry name" value="Flagellin_C"/>
</dbReference>
<name>A0A0F9T903_9ZZZZ</name>